<evidence type="ECO:0000313" key="3">
    <source>
        <dbReference type="Proteomes" id="UP000649739"/>
    </source>
</evidence>
<feature type="domain" description="DUF6879" evidence="1">
    <location>
        <begin position="7"/>
        <end position="170"/>
    </location>
</feature>
<dbReference type="EMBL" id="BMQB01000001">
    <property type="protein sequence ID" value="GGJ74723.1"/>
    <property type="molecule type" value="Genomic_DNA"/>
</dbReference>
<organism evidence="2 3">
    <name type="scientific">Pilimelia anulata</name>
    <dbReference type="NCBI Taxonomy" id="53371"/>
    <lineage>
        <taxon>Bacteria</taxon>
        <taxon>Bacillati</taxon>
        <taxon>Actinomycetota</taxon>
        <taxon>Actinomycetes</taxon>
        <taxon>Micromonosporales</taxon>
        <taxon>Micromonosporaceae</taxon>
        <taxon>Pilimelia</taxon>
    </lineage>
</organism>
<dbReference type="Pfam" id="PF21806">
    <property type="entry name" value="DUF6879"/>
    <property type="match status" value="1"/>
</dbReference>
<name>A0A8J3AZ00_9ACTN</name>
<dbReference type="InterPro" id="IPR049244">
    <property type="entry name" value="DUF6879"/>
</dbReference>
<comment type="caution">
    <text evidence="2">The sequence shown here is derived from an EMBL/GenBank/DDBJ whole genome shotgun (WGS) entry which is preliminary data.</text>
</comment>
<evidence type="ECO:0000313" key="2">
    <source>
        <dbReference type="EMBL" id="GGJ74723.1"/>
    </source>
</evidence>
<reference evidence="2" key="1">
    <citation type="journal article" date="2014" name="Int. J. Syst. Evol. Microbiol.">
        <title>Complete genome sequence of Corynebacterium casei LMG S-19264T (=DSM 44701T), isolated from a smear-ripened cheese.</title>
        <authorList>
            <consortium name="US DOE Joint Genome Institute (JGI-PGF)"/>
            <person name="Walter F."/>
            <person name="Albersmeier A."/>
            <person name="Kalinowski J."/>
            <person name="Ruckert C."/>
        </authorList>
    </citation>
    <scope>NUCLEOTIDE SEQUENCE</scope>
    <source>
        <strain evidence="2">JCM 3090</strain>
    </source>
</reference>
<dbReference type="RefSeq" id="WP_189167981.1">
    <property type="nucleotide sequence ID" value="NZ_BMQB01000001.1"/>
</dbReference>
<keyword evidence="3" id="KW-1185">Reference proteome</keyword>
<accession>A0A8J3AZ00</accession>
<dbReference type="Proteomes" id="UP000649739">
    <property type="component" value="Unassembled WGS sequence"/>
</dbReference>
<gene>
    <name evidence="2" type="ORF">GCM10010123_00840</name>
</gene>
<protein>
    <recommendedName>
        <fullName evidence="1">DUF6879 domain-containing protein</fullName>
    </recommendedName>
</protein>
<proteinExistence type="predicted"/>
<sequence length="175" mass="20318">MREISFDEFWVMPDNIAESWAHMELQDRYAVDTASEPFRRWQRGEPDDLGYLDGWCAEVRALADRGCRLRRIKVVRTPLNDYHRWIAGTLAPIIDAGEQHRWAPRERMASVPFPVTDFYLLDDREVAFLFFDAEGAATRYAATTDPAIVDLCRTSFARAWQLSVPHDEFHAALVR</sequence>
<reference evidence="2" key="2">
    <citation type="submission" date="2020-09" db="EMBL/GenBank/DDBJ databases">
        <authorList>
            <person name="Sun Q."/>
            <person name="Ohkuma M."/>
        </authorList>
    </citation>
    <scope>NUCLEOTIDE SEQUENCE</scope>
    <source>
        <strain evidence="2">JCM 3090</strain>
    </source>
</reference>
<dbReference type="AlphaFoldDB" id="A0A8J3AZ00"/>
<evidence type="ECO:0000259" key="1">
    <source>
        <dbReference type="Pfam" id="PF21806"/>
    </source>
</evidence>